<reference evidence="4" key="1">
    <citation type="submission" date="2021-02" db="EMBL/GenBank/DDBJ databases">
        <authorList>
            <person name="Dougan E. K."/>
            <person name="Rhodes N."/>
            <person name="Thang M."/>
            <person name="Chan C."/>
        </authorList>
    </citation>
    <scope>NUCLEOTIDE SEQUENCE</scope>
</reference>
<dbReference type="EMBL" id="CAJNDS010000434">
    <property type="protein sequence ID" value="CAE7205594.1"/>
    <property type="molecule type" value="Genomic_DNA"/>
</dbReference>
<proteinExistence type="predicted"/>
<dbReference type="SMART" id="SM00343">
    <property type="entry name" value="ZnF_C2HC"/>
    <property type="match status" value="1"/>
</dbReference>
<dbReference type="Proteomes" id="UP000604046">
    <property type="component" value="Unassembled WGS sequence"/>
</dbReference>
<keyword evidence="5" id="KW-1185">Reference proteome</keyword>
<keyword evidence="1" id="KW-0863">Zinc-finger</keyword>
<feature type="domain" description="CCHC-type" evidence="3">
    <location>
        <begin position="45"/>
        <end position="58"/>
    </location>
</feature>
<accession>A0A812JG37</accession>
<sequence>MRFVGQKDGEDQDPNNVQVDAGRGKGQGKSAPDPIRIGAIQATTCSRCGARGHSARECWAGGGKQYDLVEDLNCPTAYRSSQDHEKQIEATAGCSELMGGCPRAFWQGSTLLCRDVFWRGSHGRP</sequence>
<name>A0A812JG37_9DINO</name>
<organism evidence="4 5">
    <name type="scientific">Symbiodinium natans</name>
    <dbReference type="NCBI Taxonomy" id="878477"/>
    <lineage>
        <taxon>Eukaryota</taxon>
        <taxon>Sar</taxon>
        <taxon>Alveolata</taxon>
        <taxon>Dinophyceae</taxon>
        <taxon>Suessiales</taxon>
        <taxon>Symbiodiniaceae</taxon>
        <taxon>Symbiodinium</taxon>
    </lineage>
</organism>
<dbReference type="PROSITE" id="PS50158">
    <property type="entry name" value="ZF_CCHC"/>
    <property type="match status" value="1"/>
</dbReference>
<dbReference type="AlphaFoldDB" id="A0A812JG37"/>
<evidence type="ECO:0000259" key="3">
    <source>
        <dbReference type="PROSITE" id="PS50158"/>
    </source>
</evidence>
<feature type="region of interest" description="Disordered" evidence="2">
    <location>
        <begin position="1"/>
        <end position="35"/>
    </location>
</feature>
<gene>
    <name evidence="4" type="primary">ZCCHC17</name>
    <name evidence="4" type="ORF">SNAT2548_LOCUS6490</name>
</gene>
<dbReference type="InterPro" id="IPR001878">
    <property type="entry name" value="Znf_CCHC"/>
</dbReference>
<evidence type="ECO:0000256" key="1">
    <source>
        <dbReference type="PROSITE-ProRule" id="PRU00047"/>
    </source>
</evidence>
<evidence type="ECO:0000313" key="5">
    <source>
        <dbReference type="Proteomes" id="UP000604046"/>
    </source>
</evidence>
<dbReference type="OrthoDB" id="1918363at2759"/>
<keyword evidence="1" id="KW-0862">Zinc</keyword>
<dbReference type="GO" id="GO:0003676">
    <property type="term" value="F:nucleic acid binding"/>
    <property type="evidence" value="ECO:0007669"/>
    <property type="project" value="InterPro"/>
</dbReference>
<comment type="caution">
    <text evidence="4">The sequence shown here is derived from an EMBL/GenBank/DDBJ whole genome shotgun (WGS) entry which is preliminary data.</text>
</comment>
<keyword evidence="1" id="KW-0479">Metal-binding</keyword>
<protein>
    <submittedName>
        <fullName evidence="4">ZCCHC17 protein</fullName>
    </submittedName>
</protein>
<evidence type="ECO:0000256" key="2">
    <source>
        <dbReference type="SAM" id="MobiDB-lite"/>
    </source>
</evidence>
<dbReference type="GO" id="GO:0008270">
    <property type="term" value="F:zinc ion binding"/>
    <property type="evidence" value="ECO:0007669"/>
    <property type="project" value="UniProtKB-KW"/>
</dbReference>
<evidence type="ECO:0000313" key="4">
    <source>
        <dbReference type="EMBL" id="CAE7205594.1"/>
    </source>
</evidence>